<feature type="chain" id="PRO_5004588732" description="DUF4766 domain-containing protein" evidence="2">
    <location>
        <begin position="19"/>
        <end position="81"/>
    </location>
</feature>
<reference evidence="4" key="1">
    <citation type="submission" date="2013-02" db="EMBL/GenBank/DDBJ databases">
        <authorList>
            <person name="Hughes D."/>
        </authorList>
    </citation>
    <scope>NUCLEOTIDE SEQUENCE</scope>
    <source>
        <strain>Durham</strain>
        <strain evidence="4">NC isolate 2 -- Noor lab</strain>
    </source>
</reference>
<evidence type="ECO:0000256" key="2">
    <source>
        <dbReference type="SAM" id="SignalP"/>
    </source>
</evidence>
<feature type="signal peptide" evidence="2">
    <location>
        <begin position="1"/>
        <end position="18"/>
    </location>
</feature>
<feature type="compositionally biased region" description="Gly residues" evidence="1">
    <location>
        <begin position="47"/>
        <end position="59"/>
    </location>
</feature>
<evidence type="ECO:0008006" key="5">
    <source>
        <dbReference type="Google" id="ProtNLM"/>
    </source>
</evidence>
<proteinExistence type="predicted"/>
<dbReference type="Proteomes" id="UP000015102">
    <property type="component" value="Unassembled WGS sequence"/>
</dbReference>
<organism evidence="3 4">
    <name type="scientific">Megaselia scalaris</name>
    <name type="common">Humpbacked fly</name>
    <name type="synonym">Phora scalaris</name>
    <dbReference type="NCBI Taxonomy" id="36166"/>
    <lineage>
        <taxon>Eukaryota</taxon>
        <taxon>Metazoa</taxon>
        <taxon>Ecdysozoa</taxon>
        <taxon>Arthropoda</taxon>
        <taxon>Hexapoda</taxon>
        <taxon>Insecta</taxon>
        <taxon>Pterygota</taxon>
        <taxon>Neoptera</taxon>
        <taxon>Endopterygota</taxon>
        <taxon>Diptera</taxon>
        <taxon>Brachycera</taxon>
        <taxon>Muscomorpha</taxon>
        <taxon>Platypezoidea</taxon>
        <taxon>Phoridae</taxon>
        <taxon>Megaseliini</taxon>
        <taxon>Megaselia</taxon>
    </lineage>
</organism>
<dbReference type="HOGENOM" id="CLU_2576600_0_0_1"/>
<evidence type="ECO:0000313" key="3">
    <source>
        <dbReference type="EnsemblMetazoa" id="MESCA011326-PA"/>
    </source>
</evidence>
<dbReference type="EMBL" id="CAQQ02179418">
    <property type="status" value="NOT_ANNOTATED_CDS"/>
    <property type="molecule type" value="Genomic_DNA"/>
</dbReference>
<keyword evidence="4" id="KW-1185">Reference proteome</keyword>
<sequence length="81" mass="8490">MKAFLVLSVLLIASYAYGKPTFGREHVHIRIHLAEPEIHHEDHGHGHGGGGGGGHGHGGGGHDDFIGPIIGGLFGGRFMFS</sequence>
<reference evidence="3" key="2">
    <citation type="submission" date="2015-06" db="UniProtKB">
        <authorList>
            <consortium name="EnsemblMetazoa"/>
        </authorList>
    </citation>
    <scope>IDENTIFICATION</scope>
</reference>
<evidence type="ECO:0000313" key="4">
    <source>
        <dbReference type="Proteomes" id="UP000015102"/>
    </source>
</evidence>
<dbReference type="STRING" id="36166.T1H4V8"/>
<dbReference type="EnsemblMetazoa" id="MESCA011326-RA">
    <property type="protein sequence ID" value="MESCA011326-PA"/>
    <property type="gene ID" value="MESCA011326"/>
</dbReference>
<dbReference type="AlphaFoldDB" id="T1H4V8"/>
<evidence type="ECO:0000256" key="1">
    <source>
        <dbReference type="SAM" id="MobiDB-lite"/>
    </source>
</evidence>
<accession>T1H4V8</accession>
<name>T1H4V8_MEGSC</name>
<keyword evidence="2" id="KW-0732">Signal</keyword>
<protein>
    <recommendedName>
        <fullName evidence="5">DUF4766 domain-containing protein</fullName>
    </recommendedName>
</protein>
<feature type="region of interest" description="Disordered" evidence="1">
    <location>
        <begin position="40"/>
        <end position="63"/>
    </location>
</feature>